<evidence type="ECO:0000256" key="1">
    <source>
        <dbReference type="SAM" id="SignalP"/>
    </source>
</evidence>
<sequence length="346" mass="37117">MPESKHYAFSLALFCTGLFSLNLQADLAALEESELSDVSGAGAGFGFVLRDISLDSGNNNDPNGGRVTINLGNNKAGDQSNLLTLSELKWKKAGTNQGFNIGTVDDPLVLGDIEEDARGDYLAFRIPNSADAIDASYRLSYNAYDGFSDTITTSNINDYRISVNAMKLIDSYAELWTVPGKGPAMASTINLVADSLVIDGDADSSSSATSINGLEIKNMKLGEKDQPLYVYTSGFEGDYQLDGNRPGFSQPGADYMGITIELAPLTKEAAQARYAGETSVSYSAKIGNISAKSITFGDTPHPSLYTGDVNGVAQYAFTPIDPTENVMEIEGMEIQYMKFTPRDLAR</sequence>
<comment type="caution">
    <text evidence="2">The sequence shown here is derived from an EMBL/GenBank/DDBJ whole genome shotgun (WGS) entry which is preliminary data.</text>
</comment>
<protein>
    <submittedName>
        <fullName evidence="2">Uncharacterized protein</fullName>
    </submittedName>
</protein>
<dbReference type="RefSeq" id="WP_345198677.1">
    <property type="nucleotide sequence ID" value="NZ_BAABFL010000470.1"/>
</dbReference>
<feature type="chain" id="PRO_5045159989" evidence="1">
    <location>
        <begin position="26"/>
        <end position="346"/>
    </location>
</feature>
<keyword evidence="3" id="KW-1185">Reference proteome</keyword>
<accession>A0ABP8V9E7</accession>
<name>A0ABP8V9E7_9GAMM</name>
<keyword evidence="1" id="KW-0732">Signal</keyword>
<evidence type="ECO:0000313" key="3">
    <source>
        <dbReference type="Proteomes" id="UP001500604"/>
    </source>
</evidence>
<dbReference type="EMBL" id="BAABFL010000470">
    <property type="protein sequence ID" value="GAA4652163.1"/>
    <property type="molecule type" value="Genomic_DNA"/>
</dbReference>
<dbReference type="Proteomes" id="UP001500604">
    <property type="component" value="Unassembled WGS sequence"/>
</dbReference>
<proteinExistence type="predicted"/>
<reference evidence="3" key="1">
    <citation type="journal article" date="2019" name="Int. J. Syst. Evol. Microbiol.">
        <title>The Global Catalogue of Microorganisms (GCM) 10K type strain sequencing project: providing services to taxonomists for standard genome sequencing and annotation.</title>
        <authorList>
            <consortium name="The Broad Institute Genomics Platform"/>
            <consortium name="The Broad Institute Genome Sequencing Center for Infectious Disease"/>
            <person name="Wu L."/>
            <person name="Ma J."/>
        </authorList>
    </citation>
    <scope>NUCLEOTIDE SEQUENCE [LARGE SCALE GENOMIC DNA]</scope>
    <source>
        <strain evidence="3">JCM 17805</strain>
    </source>
</reference>
<gene>
    <name evidence="2" type="ORF">GCM10023116_44470</name>
</gene>
<feature type="signal peptide" evidence="1">
    <location>
        <begin position="1"/>
        <end position="25"/>
    </location>
</feature>
<organism evidence="2 3">
    <name type="scientific">Kistimonas scapharcae</name>
    <dbReference type="NCBI Taxonomy" id="1036133"/>
    <lineage>
        <taxon>Bacteria</taxon>
        <taxon>Pseudomonadati</taxon>
        <taxon>Pseudomonadota</taxon>
        <taxon>Gammaproteobacteria</taxon>
        <taxon>Oceanospirillales</taxon>
        <taxon>Endozoicomonadaceae</taxon>
        <taxon>Kistimonas</taxon>
    </lineage>
</organism>
<evidence type="ECO:0000313" key="2">
    <source>
        <dbReference type="EMBL" id="GAA4652163.1"/>
    </source>
</evidence>